<accession>A0A1E1W6B9</accession>
<proteinExistence type="predicted"/>
<feature type="compositionally biased region" description="Basic residues" evidence="1">
    <location>
        <begin position="238"/>
        <end position="249"/>
    </location>
</feature>
<protein>
    <submittedName>
        <fullName evidence="2">Uncharacterized protein</fullName>
    </submittedName>
</protein>
<name>A0A1E1W6B9_PECGO</name>
<dbReference type="OrthoDB" id="26681at2759"/>
<organism evidence="2">
    <name type="scientific">Pectinophora gossypiella</name>
    <name type="common">Cotton pink bollworm</name>
    <name type="synonym">Depressaria gossypiella</name>
    <dbReference type="NCBI Taxonomy" id="13191"/>
    <lineage>
        <taxon>Eukaryota</taxon>
        <taxon>Metazoa</taxon>
        <taxon>Ecdysozoa</taxon>
        <taxon>Arthropoda</taxon>
        <taxon>Hexapoda</taxon>
        <taxon>Insecta</taxon>
        <taxon>Pterygota</taxon>
        <taxon>Neoptera</taxon>
        <taxon>Endopterygota</taxon>
        <taxon>Lepidoptera</taxon>
        <taxon>Glossata</taxon>
        <taxon>Ditrysia</taxon>
        <taxon>Gelechioidea</taxon>
        <taxon>Gelechiidae</taxon>
        <taxon>Apatetrinae</taxon>
        <taxon>Pectinophora</taxon>
    </lineage>
</organism>
<reference evidence="2" key="1">
    <citation type="submission" date="2015-09" db="EMBL/GenBank/DDBJ databases">
        <title>De novo assembly of Pectinophora gossypiella (Pink Bollworm) gut transcriptome.</title>
        <authorList>
            <person name="Tassone E.E."/>
        </authorList>
    </citation>
    <scope>NUCLEOTIDE SEQUENCE</scope>
</reference>
<sequence length="362" mass="40253">GTAEEQAQALSILLRVCSADNRLYAALYEGPALNMMHTVFASNKCIMSPHMLKVILDEACNQSILSTSSGTLVTRAEAAVLEPRLLLLLLRGWRQLHTKQELSWEVEGSSGNRVQQGGSLWALTLCCLRMLVRDDSSRRSFNQYQMSRVRLLPTLLSACKERFLNSEFGPLEPAASSSLVELVGGLMGSPPQLDRLVLLCDFLLLMHQASDTFVTHSRANFYFLLTSETPETSEFQHSFKRRPSRRPRKNGSDAEPSSSSVTSDDIANDSSGVLKEMEDRIDQSSVESTKQMKGIINMQIKEGRKHNISSTSENSDVNVDVDDITTTTVDMYSSGIYHQRKMRAGAEPGWSACEGLLLLLRR</sequence>
<gene>
    <name evidence="2" type="ORF">g.9107</name>
</gene>
<evidence type="ECO:0000256" key="1">
    <source>
        <dbReference type="SAM" id="MobiDB-lite"/>
    </source>
</evidence>
<dbReference type="AlphaFoldDB" id="A0A1E1W6B9"/>
<evidence type="ECO:0000313" key="2">
    <source>
        <dbReference type="EMBL" id="JAT82523.1"/>
    </source>
</evidence>
<feature type="region of interest" description="Disordered" evidence="1">
    <location>
        <begin position="234"/>
        <end position="292"/>
    </location>
</feature>
<feature type="non-terminal residue" evidence="2">
    <location>
        <position position="362"/>
    </location>
</feature>
<feature type="compositionally biased region" description="Polar residues" evidence="1">
    <location>
        <begin position="255"/>
        <end position="271"/>
    </location>
</feature>
<dbReference type="EMBL" id="GDQN01008531">
    <property type="protein sequence ID" value="JAT82523.1"/>
    <property type="molecule type" value="Transcribed_RNA"/>
</dbReference>
<feature type="non-terminal residue" evidence="2">
    <location>
        <position position="1"/>
    </location>
</feature>